<protein>
    <submittedName>
        <fullName evidence="4">Hpt domain-containing protein</fullName>
    </submittedName>
</protein>
<dbReference type="RefSeq" id="WP_153215313.1">
    <property type="nucleotide sequence ID" value="NZ_WIBF01000003.1"/>
</dbReference>
<dbReference type="InterPro" id="IPR036641">
    <property type="entry name" value="HPT_dom_sf"/>
</dbReference>
<comment type="caution">
    <text evidence="4">The sequence shown here is derived from an EMBL/GenBank/DDBJ whole genome shotgun (WGS) entry which is preliminary data.</text>
</comment>
<dbReference type="SUPFAM" id="SSF47226">
    <property type="entry name" value="Histidine-containing phosphotransfer domain, HPT domain"/>
    <property type="match status" value="1"/>
</dbReference>
<feature type="modified residue" description="Phosphohistidine" evidence="2">
    <location>
        <position position="50"/>
    </location>
</feature>
<evidence type="ECO:0000256" key="2">
    <source>
        <dbReference type="PROSITE-ProRule" id="PRU00110"/>
    </source>
</evidence>
<gene>
    <name evidence="4" type="ORF">GFB49_07190</name>
</gene>
<evidence type="ECO:0000259" key="3">
    <source>
        <dbReference type="PROSITE" id="PS50894"/>
    </source>
</evidence>
<dbReference type="Pfam" id="PF01627">
    <property type="entry name" value="Hpt"/>
    <property type="match status" value="1"/>
</dbReference>
<dbReference type="PROSITE" id="PS50894">
    <property type="entry name" value="HPT"/>
    <property type="match status" value="1"/>
</dbReference>
<dbReference type="GO" id="GO:0004672">
    <property type="term" value="F:protein kinase activity"/>
    <property type="evidence" value="ECO:0007669"/>
    <property type="project" value="UniProtKB-ARBA"/>
</dbReference>
<keyword evidence="2" id="KW-0597">Phosphoprotein</keyword>
<accession>A0A843YB75</accession>
<evidence type="ECO:0000313" key="4">
    <source>
        <dbReference type="EMBL" id="MQQ08231.1"/>
    </source>
</evidence>
<organism evidence="4 5">
    <name type="scientific">Tritonibacter litoralis</name>
    <dbReference type="NCBI Taxonomy" id="2662264"/>
    <lineage>
        <taxon>Bacteria</taxon>
        <taxon>Pseudomonadati</taxon>
        <taxon>Pseudomonadota</taxon>
        <taxon>Alphaproteobacteria</taxon>
        <taxon>Rhodobacterales</taxon>
        <taxon>Paracoccaceae</taxon>
        <taxon>Tritonibacter</taxon>
    </lineage>
</organism>
<sequence length="106" mass="12072">MIDWSRVSELREEIGAEDFDEVVEIFLEEVEGVLDKLRANDRSALEQDLHFLKGSALNLGFRKFSMQCMEGERAAAQGMGDSVDLPSIVTMYEQSKLTFLQELPNR</sequence>
<keyword evidence="5" id="KW-1185">Reference proteome</keyword>
<dbReference type="GO" id="GO:0000160">
    <property type="term" value="P:phosphorelay signal transduction system"/>
    <property type="evidence" value="ECO:0007669"/>
    <property type="project" value="UniProtKB-KW"/>
</dbReference>
<dbReference type="EMBL" id="WIBF01000003">
    <property type="protein sequence ID" value="MQQ08231.1"/>
    <property type="molecule type" value="Genomic_DNA"/>
</dbReference>
<dbReference type="InterPro" id="IPR008207">
    <property type="entry name" value="Sig_transdc_His_kin_Hpt_dom"/>
</dbReference>
<name>A0A843YB75_9RHOB</name>
<dbReference type="Proteomes" id="UP000444174">
    <property type="component" value="Unassembled WGS sequence"/>
</dbReference>
<reference evidence="4 5" key="1">
    <citation type="submission" date="2019-10" db="EMBL/GenBank/DDBJ databases">
        <title>Epibacterium sp. nov., isolated from seawater.</title>
        <authorList>
            <person name="Zhang X."/>
            <person name="Li N."/>
        </authorList>
    </citation>
    <scope>NUCLEOTIDE SEQUENCE [LARGE SCALE GENOMIC DNA]</scope>
    <source>
        <strain evidence="4 5">SM1979</strain>
    </source>
</reference>
<dbReference type="AlphaFoldDB" id="A0A843YB75"/>
<dbReference type="Gene3D" id="1.20.120.160">
    <property type="entry name" value="HPT domain"/>
    <property type="match status" value="1"/>
</dbReference>
<feature type="domain" description="HPt" evidence="3">
    <location>
        <begin position="11"/>
        <end position="106"/>
    </location>
</feature>
<proteinExistence type="predicted"/>
<keyword evidence="1" id="KW-0902">Two-component regulatory system</keyword>
<evidence type="ECO:0000313" key="5">
    <source>
        <dbReference type="Proteomes" id="UP000444174"/>
    </source>
</evidence>
<evidence type="ECO:0000256" key="1">
    <source>
        <dbReference type="ARBA" id="ARBA00023012"/>
    </source>
</evidence>